<dbReference type="Proteomes" id="UP001519295">
    <property type="component" value="Unassembled WGS sequence"/>
</dbReference>
<organism evidence="2 3">
    <name type="scientific">Pseudonocardia parietis</name>
    <dbReference type="NCBI Taxonomy" id="570936"/>
    <lineage>
        <taxon>Bacteria</taxon>
        <taxon>Bacillati</taxon>
        <taxon>Actinomycetota</taxon>
        <taxon>Actinomycetes</taxon>
        <taxon>Pseudonocardiales</taxon>
        <taxon>Pseudonocardiaceae</taxon>
        <taxon>Pseudonocardia</taxon>
    </lineage>
</organism>
<dbReference type="RefSeq" id="WP_210034133.1">
    <property type="nucleotide sequence ID" value="NZ_JAGINU010000001.1"/>
</dbReference>
<protein>
    <submittedName>
        <fullName evidence="2">Multisubunit Na+/H+ antiporter MnhG subunit</fullName>
    </submittedName>
</protein>
<keyword evidence="1" id="KW-0812">Transmembrane</keyword>
<dbReference type="EMBL" id="JAGINU010000001">
    <property type="protein sequence ID" value="MBP2370666.1"/>
    <property type="molecule type" value="Genomic_DNA"/>
</dbReference>
<keyword evidence="1" id="KW-1133">Transmembrane helix</keyword>
<keyword evidence="1" id="KW-0472">Membrane</keyword>
<feature type="transmembrane region" description="Helical" evidence="1">
    <location>
        <begin position="42"/>
        <end position="66"/>
    </location>
</feature>
<comment type="caution">
    <text evidence="2">The sequence shown here is derived from an EMBL/GenBank/DDBJ whole genome shotgun (WGS) entry which is preliminary data.</text>
</comment>
<feature type="transmembrane region" description="Helical" evidence="1">
    <location>
        <begin position="186"/>
        <end position="204"/>
    </location>
</feature>
<evidence type="ECO:0000256" key="1">
    <source>
        <dbReference type="SAM" id="Phobius"/>
    </source>
</evidence>
<feature type="transmembrane region" description="Helical" evidence="1">
    <location>
        <begin position="161"/>
        <end position="180"/>
    </location>
</feature>
<proteinExistence type="predicted"/>
<accession>A0ABS4W397</accession>
<keyword evidence="3" id="KW-1185">Reference proteome</keyword>
<name>A0ABS4W397_9PSEU</name>
<gene>
    <name evidence="2" type="ORF">JOF36_006362</name>
</gene>
<feature type="transmembrane region" description="Helical" evidence="1">
    <location>
        <begin position="12"/>
        <end position="30"/>
    </location>
</feature>
<reference evidence="2 3" key="1">
    <citation type="submission" date="2021-03" db="EMBL/GenBank/DDBJ databases">
        <title>Sequencing the genomes of 1000 actinobacteria strains.</title>
        <authorList>
            <person name="Klenk H.-P."/>
        </authorList>
    </citation>
    <scope>NUCLEOTIDE SEQUENCE [LARGE SCALE GENOMIC DNA]</scope>
    <source>
        <strain evidence="2 3">DSM 45256</strain>
    </source>
</reference>
<feature type="transmembrane region" description="Helical" evidence="1">
    <location>
        <begin position="73"/>
        <end position="96"/>
    </location>
</feature>
<feature type="transmembrane region" description="Helical" evidence="1">
    <location>
        <begin position="133"/>
        <end position="154"/>
    </location>
</feature>
<evidence type="ECO:0000313" key="2">
    <source>
        <dbReference type="EMBL" id="MBP2370666.1"/>
    </source>
</evidence>
<sequence>MTISTSHLTRAAGLFAVASGLLYIIIQFVHPAENAATVTTSAWAVVGYMTELMAVFGMIGVTGIYLRQVTASGILGLVGFVLFWCFYLLTAAFNFAETLIMPPLAAQAPQFVDGFEGVFAGAASQVDLGSLPAISPIAAVLYVLGGALFGLAIFRARVLDRWAGALLSVGAVLTLVVPLLPHAIGRFAAIPVGLAMAWLGYSLWSVERRTISSPGADPRHDLTTAT</sequence>
<evidence type="ECO:0000313" key="3">
    <source>
        <dbReference type="Proteomes" id="UP001519295"/>
    </source>
</evidence>